<keyword evidence="5" id="KW-0862">Zinc</keyword>
<keyword evidence="8 12" id="KW-0238">DNA-binding</keyword>
<evidence type="ECO:0000256" key="7">
    <source>
        <dbReference type="ARBA" id="ARBA00023054"/>
    </source>
</evidence>
<keyword evidence="3" id="KW-0479">Metal-binding</keyword>
<dbReference type="SMART" id="SM00692">
    <property type="entry name" value="DM3"/>
    <property type="match status" value="1"/>
</dbReference>
<dbReference type="PROSITE" id="PS50950">
    <property type="entry name" value="ZF_THAP"/>
    <property type="match status" value="1"/>
</dbReference>
<dbReference type="PANTHER" id="PTHR46600:SF1">
    <property type="entry name" value="THAP DOMAIN-CONTAINING PROTEIN 1"/>
    <property type="match status" value="1"/>
</dbReference>
<keyword evidence="11" id="KW-0131">Cell cycle</keyword>
<reference evidence="14" key="1">
    <citation type="submission" date="2016-02" db="EMBL/GenBank/DDBJ databases">
        <title>RNAseq analyses of the midgut from blood- or serum-fed Ixodes ricinus ticks.</title>
        <authorList>
            <person name="Perner J."/>
            <person name="Provaznik J."/>
            <person name="Schrenkova J."/>
            <person name="Urbanova V."/>
            <person name="Ribeiro J.M."/>
            <person name="Kopacek P."/>
        </authorList>
    </citation>
    <scope>NUCLEOTIDE SEQUENCE</scope>
    <source>
        <tissue evidence="14">Gut</tissue>
    </source>
</reference>
<evidence type="ECO:0000256" key="11">
    <source>
        <dbReference type="ARBA" id="ARBA00023306"/>
    </source>
</evidence>
<proteinExistence type="evidence at transcript level"/>
<keyword evidence="9" id="KW-0804">Transcription</keyword>
<evidence type="ECO:0000259" key="13">
    <source>
        <dbReference type="PROSITE" id="PS50950"/>
    </source>
</evidence>
<evidence type="ECO:0000256" key="5">
    <source>
        <dbReference type="ARBA" id="ARBA00022833"/>
    </source>
</evidence>
<keyword evidence="6" id="KW-0805">Transcription regulation</keyword>
<dbReference type="InterPro" id="IPR038441">
    <property type="entry name" value="THAP_Znf_sf"/>
</dbReference>
<keyword evidence="7" id="KW-0175">Coiled coil</keyword>
<evidence type="ECO:0000256" key="9">
    <source>
        <dbReference type="ARBA" id="ARBA00023163"/>
    </source>
</evidence>
<dbReference type="GO" id="GO:0008270">
    <property type="term" value="F:zinc ion binding"/>
    <property type="evidence" value="ECO:0007669"/>
    <property type="project" value="UniProtKB-KW"/>
</dbReference>
<dbReference type="GO" id="GO:0043565">
    <property type="term" value="F:sequence-specific DNA binding"/>
    <property type="evidence" value="ECO:0007669"/>
    <property type="project" value="InterPro"/>
</dbReference>
<evidence type="ECO:0000256" key="3">
    <source>
        <dbReference type="ARBA" id="ARBA00022723"/>
    </source>
</evidence>
<dbReference type="Pfam" id="PF05485">
    <property type="entry name" value="THAP"/>
    <property type="match status" value="1"/>
</dbReference>
<dbReference type="InterPro" id="IPR006612">
    <property type="entry name" value="THAP_Znf"/>
</dbReference>
<evidence type="ECO:0000256" key="6">
    <source>
        <dbReference type="ARBA" id="ARBA00023015"/>
    </source>
</evidence>
<evidence type="ECO:0000256" key="1">
    <source>
        <dbReference type="ARBA" id="ARBA00004642"/>
    </source>
</evidence>
<comment type="subcellular location">
    <subcellularLocation>
        <location evidence="1">Nucleus</location>
        <location evidence="1">Nucleoplasm</location>
    </subcellularLocation>
</comment>
<comment type="similarity">
    <text evidence="2">Belongs to the THAP1 family.</text>
</comment>
<evidence type="ECO:0000256" key="4">
    <source>
        <dbReference type="ARBA" id="ARBA00022771"/>
    </source>
</evidence>
<evidence type="ECO:0000256" key="10">
    <source>
        <dbReference type="ARBA" id="ARBA00023242"/>
    </source>
</evidence>
<dbReference type="AlphaFoldDB" id="A0A131Y6N7"/>
<name>A0A131Y6N7_IXORI</name>
<protein>
    <submittedName>
        <fullName evidence="14">Putative apoptosis associated protein</fullName>
    </submittedName>
</protein>
<dbReference type="InterPro" id="IPR026516">
    <property type="entry name" value="THAP1/10"/>
</dbReference>
<feature type="domain" description="THAP-type" evidence="13">
    <location>
        <begin position="1"/>
        <end position="81"/>
    </location>
</feature>
<dbReference type="SUPFAM" id="SSF57716">
    <property type="entry name" value="Glucocorticoid receptor-like (DNA-binding domain)"/>
    <property type="match status" value="1"/>
</dbReference>
<keyword evidence="4 12" id="KW-0863">Zinc-finger</keyword>
<sequence length="221" mass="24156">MTGCSVTKCTNRADSGKSLYRIPTARHDVRRRLVWLLRMGRRSPTPKNARICEDHFESKEFETCQVNGRRKLKPNAVPSLFLNLDCHPATEEQSANIASQVDVRSTILSESVKPEPAADIASQVDVHSAILLESVKHEPAADIASQVDVHSAILLESVKHEPDNVAESYDAPQAEKAAESSDGHCSLFVYSAKEPHMCSSAMFIAGFAYRAATTDHLAGAN</sequence>
<dbReference type="EMBL" id="GEFM01001319">
    <property type="protein sequence ID" value="JAP74477.1"/>
    <property type="molecule type" value="mRNA"/>
</dbReference>
<evidence type="ECO:0000256" key="2">
    <source>
        <dbReference type="ARBA" id="ARBA00006177"/>
    </source>
</evidence>
<accession>A0A131Y6N7</accession>
<keyword evidence="10" id="KW-0539">Nucleus</keyword>
<evidence type="ECO:0000256" key="12">
    <source>
        <dbReference type="PROSITE-ProRule" id="PRU00309"/>
    </source>
</evidence>
<dbReference type="SMART" id="SM00980">
    <property type="entry name" value="THAP"/>
    <property type="match status" value="1"/>
</dbReference>
<organism evidence="14">
    <name type="scientific">Ixodes ricinus</name>
    <name type="common">Common tick</name>
    <name type="synonym">Acarus ricinus</name>
    <dbReference type="NCBI Taxonomy" id="34613"/>
    <lineage>
        <taxon>Eukaryota</taxon>
        <taxon>Metazoa</taxon>
        <taxon>Ecdysozoa</taxon>
        <taxon>Arthropoda</taxon>
        <taxon>Chelicerata</taxon>
        <taxon>Arachnida</taxon>
        <taxon>Acari</taxon>
        <taxon>Parasitiformes</taxon>
        <taxon>Ixodida</taxon>
        <taxon>Ixodoidea</taxon>
        <taxon>Ixodidae</taxon>
        <taxon>Ixodinae</taxon>
        <taxon>Ixodes</taxon>
    </lineage>
</organism>
<dbReference type="Gene3D" id="6.20.210.20">
    <property type="entry name" value="THAP domain"/>
    <property type="match status" value="1"/>
</dbReference>
<dbReference type="PANTHER" id="PTHR46600">
    <property type="entry name" value="THAP DOMAIN-CONTAINING"/>
    <property type="match status" value="1"/>
</dbReference>
<dbReference type="GO" id="GO:0005654">
    <property type="term" value="C:nucleoplasm"/>
    <property type="evidence" value="ECO:0007669"/>
    <property type="project" value="UniProtKB-SubCell"/>
</dbReference>
<evidence type="ECO:0000313" key="14">
    <source>
        <dbReference type="EMBL" id="JAP74477.1"/>
    </source>
</evidence>
<evidence type="ECO:0000256" key="8">
    <source>
        <dbReference type="ARBA" id="ARBA00023125"/>
    </source>
</evidence>